<dbReference type="SMART" id="SM00450">
    <property type="entry name" value="RHOD"/>
    <property type="match status" value="2"/>
</dbReference>
<dbReference type="RefSeq" id="WP_064462927.1">
    <property type="nucleotide sequence ID" value="NZ_CP017080.1"/>
</dbReference>
<dbReference type="SUPFAM" id="SSF52821">
    <property type="entry name" value="Rhodanese/Cell cycle control phosphatase"/>
    <property type="match status" value="2"/>
</dbReference>
<keyword evidence="4" id="KW-0670">Pyruvate</keyword>
<dbReference type="EMBL" id="CP017080">
    <property type="protein sequence ID" value="AOH55449.1"/>
    <property type="molecule type" value="Genomic_DNA"/>
</dbReference>
<dbReference type="InterPro" id="IPR001763">
    <property type="entry name" value="Rhodanese-like_dom"/>
</dbReference>
<evidence type="ECO:0000256" key="2">
    <source>
        <dbReference type="ARBA" id="ARBA00022737"/>
    </source>
</evidence>
<keyword evidence="1 4" id="KW-0808">Transferase</keyword>
<name>A0A1B3XQG2_9BACI</name>
<dbReference type="InterPro" id="IPR036873">
    <property type="entry name" value="Rhodanese-like_dom_sf"/>
</dbReference>
<keyword evidence="2" id="KW-0677">Repeat</keyword>
<feature type="domain" description="Rhodanese" evidence="3">
    <location>
        <begin position="166"/>
        <end position="275"/>
    </location>
</feature>
<evidence type="ECO:0000259" key="3">
    <source>
        <dbReference type="PROSITE" id="PS50206"/>
    </source>
</evidence>
<dbReference type="Gene3D" id="3.40.250.10">
    <property type="entry name" value="Rhodanese-like domain"/>
    <property type="match status" value="2"/>
</dbReference>
<dbReference type="CDD" id="cd01448">
    <property type="entry name" value="TST_Repeat_1"/>
    <property type="match status" value="1"/>
</dbReference>
<accession>A0A1B3XQG2</accession>
<dbReference type="STRING" id="264697.ABE28_013910"/>
<evidence type="ECO:0000256" key="1">
    <source>
        <dbReference type="ARBA" id="ARBA00022679"/>
    </source>
</evidence>
<feature type="domain" description="Rhodanese" evidence="3">
    <location>
        <begin position="15"/>
        <end position="134"/>
    </location>
</feature>
<dbReference type="OrthoDB" id="9770030at2"/>
<protein>
    <submittedName>
        <fullName evidence="4">3-mercaptopyruvate sulfurtransferase</fullName>
    </submittedName>
</protein>
<reference evidence="4 5" key="1">
    <citation type="submission" date="2016-08" db="EMBL/GenBank/DDBJ databases">
        <title>Complete genome sequence of Bacillus muralis G25-68, a strain with toxicity to nematodes.</title>
        <authorList>
            <person name="Zheng Z."/>
        </authorList>
    </citation>
    <scope>NUCLEOTIDE SEQUENCE [LARGE SCALE GENOMIC DNA]</scope>
    <source>
        <strain evidence="4 5">G25-68</strain>
    </source>
</reference>
<dbReference type="KEGG" id="bmur:ABE28_013910"/>
<evidence type="ECO:0000313" key="4">
    <source>
        <dbReference type="EMBL" id="AOH55449.1"/>
    </source>
</evidence>
<dbReference type="InterPro" id="IPR001307">
    <property type="entry name" value="Thiosulphate_STrfase_CS"/>
</dbReference>
<dbReference type="PROSITE" id="PS00380">
    <property type="entry name" value="RHODANESE_1"/>
    <property type="match status" value="1"/>
</dbReference>
<dbReference type="PANTHER" id="PTHR11364">
    <property type="entry name" value="THIOSULFATE SULFERTANSFERASE"/>
    <property type="match status" value="1"/>
</dbReference>
<dbReference type="CDD" id="cd01449">
    <property type="entry name" value="TST_Repeat_2"/>
    <property type="match status" value="1"/>
</dbReference>
<dbReference type="Pfam" id="PF00581">
    <property type="entry name" value="Rhodanese"/>
    <property type="match status" value="2"/>
</dbReference>
<dbReference type="Proteomes" id="UP000077926">
    <property type="component" value="Chromosome"/>
</dbReference>
<organism evidence="4 5">
    <name type="scientific">Peribacillus muralis</name>
    <dbReference type="NCBI Taxonomy" id="264697"/>
    <lineage>
        <taxon>Bacteria</taxon>
        <taxon>Bacillati</taxon>
        <taxon>Bacillota</taxon>
        <taxon>Bacilli</taxon>
        <taxon>Bacillales</taxon>
        <taxon>Bacillaceae</taxon>
        <taxon>Peribacillus</taxon>
    </lineage>
</organism>
<dbReference type="InterPro" id="IPR045078">
    <property type="entry name" value="TST/MPST-like"/>
</dbReference>
<dbReference type="AlphaFoldDB" id="A0A1B3XQG2"/>
<dbReference type="PANTHER" id="PTHR11364:SF27">
    <property type="entry name" value="SULFURTRANSFERASE"/>
    <property type="match status" value="1"/>
</dbReference>
<sequence length="275" mass="30867">MSYIIDKEKLLPLLTSNDIRFCDCRFRLGVPEAGRSEYDQDHIPGAVYFDLEKDLSGPVQIHGGRHPLPDLSTLKGKLEAYGITNDTALVAYDGGDGSYASRFAWLLSYLGHRDVKVLDGGYADWKEAGYPIDNSLPEYPSTDYRIELNEAVFASYEKVKGFTLNRPDDIVLVDSRESKRYQGIEEPIDKKAGHIPGAVNKLWTKVLVNGHFKKKEELQANFSDISRDKEIIVYCGSGVTASPNFIALKEAGFKHVKIYIGSFSDWISYEDNPVE</sequence>
<keyword evidence="5" id="KW-1185">Reference proteome</keyword>
<dbReference type="GO" id="GO:0004792">
    <property type="term" value="F:thiosulfate-cyanide sulfurtransferase activity"/>
    <property type="evidence" value="ECO:0007669"/>
    <property type="project" value="InterPro"/>
</dbReference>
<dbReference type="PROSITE" id="PS50206">
    <property type="entry name" value="RHODANESE_3"/>
    <property type="match status" value="2"/>
</dbReference>
<gene>
    <name evidence="4" type="ORF">ABE28_013910</name>
</gene>
<proteinExistence type="predicted"/>
<evidence type="ECO:0000313" key="5">
    <source>
        <dbReference type="Proteomes" id="UP000077926"/>
    </source>
</evidence>